<evidence type="ECO:0000313" key="4">
    <source>
        <dbReference type="Proteomes" id="UP000194606"/>
    </source>
</evidence>
<dbReference type="InterPro" id="IPR005094">
    <property type="entry name" value="Endonuclease_MobA/VirD2"/>
</dbReference>
<feature type="domain" description="MobA/VirD2-like nuclease" evidence="1">
    <location>
        <begin position="21"/>
        <end position="159"/>
    </location>
</feature>
<protein>
    <submittedName>
        <fullName evidence="3">Relaxase</fullName>
    </submittedName>
</protein>
<name>A0A252CAS8_9LACT</name>
<dbReference type="AlphaFoldDB" id="A0A252CAS8"/>
<dbReference type="EMBL" id="MUIZ01000009">
    <property type="protein sequence ID" value="OUK02868.1"/>
    <property type="molecule type" value="Genomic_DNA"/>
</dbReference>
<comment type="caution">
    <text evidence="3">The sequence shown here is derived from an EMBL/GenBank/DDBJ whole genome shotgun (WGS) entry which is preliminary data.</text>
</comment>
<organism evidence="3 4">
    <name type="scientific">Lactococcus petauri</name>
    <dbReference type="NCBI Taxonomy" id="1940789"/>
    <lineage>
        <taxon>Bacteria</taxon>
        <taxon>Bacillati</taxon>
        <taxon>Bacillota</taxon>
        <taxon>Bacilli</taxon>
        <taxon>Lactobacillales</taxon>
        <taxon>Streptococcaceae</taxon>
        <taxon>Lactococcus</taxon>
    </lineage>
</organism>
<dbReference type="RefSeq" id="WP_086583266.1">
    <property type="nucleotide sequence ID" value="NZ_MUIZ01000009.1"/>
</dbReference>
<sequence>MPITKTISIKSAHNLERALKYIVNPEKTAEQILTSGYKINHVNNAAFEMELTRKMARSYNEASNKKSDEEVVARHIIQSFDPMDNLSPEEVHEIGRKTALELTGGHHEFVIATHIDQGHLHNHIIFNATSSLDLKKFRWHKRTPGLLRNISDKIADQYGALVLQNTMRNSHTKYQAYRRKNSYRTLLKERLNFVIKHSTSWDDFKIKAAALDIEIDSNHFSKEYGQVINYRLKDFPQERWVRDYTLNKKRRSFSLEKIVAQSKKNNPAGSLAIEEMKTAFEKFQKEKEALPDIEVIIPPEQIESKSMTGIYIEIDYGRFERGTIKIPDYKLDLQEDGSYKAYINYKDSFYFLNEEDKTQSKFVKGSQVVQHLVDKSGLVPQRKNSAIQDVREMVAAFNIVSQRQLGGSEAVKVLGEEFQDHMSRVKLALENLDYRLLEENEKVKFNPTPEQLSRIKALQGERKNLSVAYNNLVKKMKTYEAGQRIAANKINAQQLEKTQNKDNQEEFIEK</sequence>
<dbReference type="InterPro" id="IPR048299">
    <property type="entry name" value="LtrB_central"/>
</dbReference>
<dbReference type="Proteomes" id="UP000194606">
    <property type="component" value="Unassembled WGS sequence"/>
</dbReference>
<reference evidence="3 4" key="1">
    <citation type="submission" date="2017-02" db="EMBL/GenBank/DDBJ databases">
        <authorList>
            <person name="Peterson S.W."/>
        </authorList>
    </citation>
    <scope>NUCLEOTIDE SEQUENCE [LARGE SCALE GENOMIC DNA]</scope>
    <source>
        <strain evidence="3">159469</strain>
    </source>
</reference>
<evidence type="ECO:0000313" key="3">
    <source>
        <dbReference type="EMBL" id="OUK02868.1"/>
    </source>
</evidence>
<dbReference type="Pfam" id="PF03432">
    <property type="entry name" value="Relaxase"/>
    <property type="match status" value="1"/>
</dbReference>
<accession>A0A252CAS8</accession>
<gene>
    <name evidence="3" type="ORF">BZZ03_10565</name>
</gene>
<feature type="domain" description="Group II intron-interrupted relaxase LtrB central" evidence="2">
    <location>
        <begin position="292"/>
        <end position="372"/>
    </location>
</feature>
<dbReference type="Pfam" id="PF20874">
    <property type="entry name" value="Relaxase_M"/>
    <property type="match status" value="1"/>
</dbReference>
<evidence type="ECO:0000259" key="1">
    <source>
        <dbReference type="Pfam" id="PF03432"/>
    </source>
</evidence>
<proteinExistence type="predicted"/>
<evidence type="ECO:0000259" key="2">
    <source>
        <dbReference type="Pfam" id="PF20874"/>
    </source>
</evidence>